<dbReference type="Proteomes" id="UP000034956">
    <property type="component" value="Unassembled WGS sequence"/>
</dbReference>
<evidence type="ECO:0000313" key="2">
    <source>
        <dbReference type="Proteomes" id="UP000034956"/>
    </source>
</evidence>
<protein>
    <submittedName>
        <fullName evidence="1">Uncharacterized protein</fullName>
    </submittedName>
</protein>
<sequence length="363" mass="41669">MNFKPKLSTAPIDKRANFYDVFGDYLEKHKWLHVRGIANKNIPTITLKGLQEAKENAAKVLIKEYSANPSVKDFRINIETAIKNQGKKTNDSLSEAILATAKNLEIVEKFTEAASIFTESMLMTGSNAWGPFYAVKGKSDIDLLITGDLNQLNQVVDNYVSERLIEPHEKQRFAVYRKLYEEKKVDQFSLISNYKNTAVSLDFLPIELVKDMADLNPLITRSYKDDLGLINVRIVREFRPNMPRAEGYTIDNLRGSKNAIFHSNFEKIKYKQNIIGYLSETLVDGQAIYNKKPTYFLGVMSFFLGVNPVVLFDKNRKLTEAIKTLHSNVKKVMQKKKPVYITRQERMPKYSLEQAKKSFSQKN</sequence>
<accession>A0A0G1WKS0</accession>
<gene>
    <name evidence="1" type="ORF">UY23_C0005G0024</name>
</gene>
<reference evidence="1 2" key="1">
    <citation type="journal article" date="2015" name="Nature">
        <title>rRNA introns, odd ribosomes, and small enigmatic genomes across a large radiation of phyla.</title>
        <authorList>
            <person name="Brown C.T."/>
            <person name="Hug L.A."/>
            <person name="Thomas B.C."/>
            <person name="Sharon I."/>
            <person name="Castelle C.J."/>
            <person name="Singh A."/>
            <person name="Wilkins M.J."/>
            <person name="Williams K.H."/>
            <person name="Banfield J.F."/>
        </authorList>
    </citation>
    <scope>NUCLEOTIDE SEQUENCE [LARGE SCALE GENOMIC DNA]</scope>
</reference>
<comment type="caution">
    <text evidence="1">The sequence shown here is derived from an EMBL/GenBank/DDBJ whole genome shotgun (WGS) entry which is preliminary data.</text>
</comment>
<dbReference type="AlphaFoldDB" id="A0A0G1WKS0"/>
<dbReference type="EMBL" id="LCPF01000005">
    <property type="protein sequence ID" value="KKU90928.1"/>
    <property type="molecule type" value="Genomic_DNA"/>
</dbReference>
<organism evidence="1 2">
    <name type="scientific">Candidatus Jorgensenbacteria bacterium GW2011_GWA1_48_11</name>
    <dbReference type="NCBI Taxonomy" id="1618660"/>
    <lineage>
        <taxon>Bacteria</taxon>
        <taxon>Candidatus Joergenseniibacteriota</taxon>
    </lineage>
</organism>
<name>A0A0G1WKS0_9BACT</name>
<proteinExistence type="predicted"/>
<evidence type="ECO:0000313" key="1">
    <source>
        <dbReference type="EMBL" id="KKU90928.1"/>
    </source>
</evidence>